<dbReference type="AlphaFoldDB" id="L1JHW1"/>
<dbReference type="OrthoDB" id="94039at2759"/>
<evidence type="ECO:0000259" key="2">
    <source>
        <dbReference type="Pfam" id="PF12697"/>
    </source>
</evidence>
<evidence type="ECO:0000313" key="3">
    <source>
        <dbReference type="EMBL" id="EKX48113.1"/>
    </source>
</evidence>
<dbReference type="HOGENOM" id="CLU_1060047_0_0_1"/>
<keyword evidence="5" id="KW-1185">Reference proteome</keyword>
<dbReference type="Pfam" id="PF12697">
    <property type="entry name" value="Abhydrolase_6"/>
    <property type="match status" value="1"/>
</dbReference>
<dbReference type="GeneID" id="17304784"/>
<dbReference type="SUPFAM" id="SSF53474">
    <property type="entry name" value="alpha/beta-Hydrolases"/>
    <property type="match status" value="1"/>
</dbReference>
<dbReference type="RefSeq" id="XP_005835093.1">
    <property type="nucleotide sequence ID" value="XM_005835036.1"/>
</dbReference>
<feature type="domain" description="AB hydrolase-1" evidence="2">
    <location>
        <begin position="53"/>
        <end position="192"/>
    </location>
</feature>
<dbReference type="Proteomes" id="UP000011087">
    <property type="component" value="Unassembled WGS sequence"/>
</dbReference>
<organism evidence="3">
    <name type="scientific">Guillardia theta (strain CCMP2712)</name>
    <name type="common">Cryptophyte</name>
    <dbReference type="NCBI Taxonomy" id="905079"/>
    <lineage>
        <taxon>Eukaryota</taxon>
        <taxon>Cryptophyceae</taxon>
        <taxon>Pyrenomonadales</taxon>
        <taxon>Geminigeraceae</taxon>
        <taxon>Guillardia</taxon>
    </lineage>
</organism>
<dbReference type="PANTHER" id="PTHR42886">
    <property type="entry name" value="RE40534P-RELATED"/>
    <property type="match status" value="1"/>
</dbReference>
<evidence type="ECO:0000256" key="1">
    <source>
        <dbReference type="ARBA" id="ARBA00038097"/>
    </source>
</evidence>
<comment type="similarity">
    <text evidence="1">Belongs to the peptidase S33 family. ABHD4/ABHD5 subfamily.</text>
</comment>
<evidence type="ECO:0000313" key="5">
    <source>
        <dbReference type="Proteomes" id="UP000011087"/>
    </source>
</evidence>
<dbReference type="InterPro" id="IPR000073">
    <property type="entry name" value="AB_hydrolase_1"/>
</dbReference>
<feature type="non-terminal residue" evidence="3">
    <location>
        <position position="263"/>
    </location>
</feature>
<evidence type="ECO:0000313" key="4">
    <source>
        <dbReference type="EnsemblProtists" id="EKX48113"/>
    </source>
</evidence>
<dbReference type="EMBL" id="JH992987">
    <property type="protein sequence ID" value="EKX48113.1"/>
    <property type="molecule type" value="Genomic_DNA"/>
</dbReference>
<accession>L1JHW1</accession>
<name>L1JHW1_GUITC</name>
<reference evidence="5" key="2">
    <citation type="submission" date="2012-11" db="EMBL/GenBank/DDBJ databases">
        <authorList>
            <person name="Kuo A."/>
            <person name="Curtis B.A."/>
            <person name="Tanifuji G."/>
            <person name="Burki F."/>
            <person name="Gruber A."/>
            <person name="Irimia M."/>
            <person name="Maruyama S."/>
            <person name="Arias M.C."/>
            <person name="Ball S.G."/>
            <person name="Gile G.H."/>
            <person name="Hirakawa Y."/>
            <person name="Hopkins J.F."/>
            <person name="Rensing S.A."/>
            <person name="Schmutz J."/>
            <person name="Symeonidi A."/>
            <person name="Elias M."/>
            <person name="Eveleigh R.J."/>
            <person name="Herman E.K."/>
            <person name="Klute M.J."/>
            <person name="Nakayama T."/>
            <person name="Obornik M."/>
            <person name="Reyes-Prieto A."/>
            <person name="Armbrust E.V."/>
            <person name="Aves S.J."/>
            <person name="Beiko R.G."/>
            <person name="Coutinho P."/>
            <person name="Dacks J.B."/>
            <person name="Durnford D.G."/>
            <person name="Fast N.M."/>
            <person name="Green B.R."/>
            <person name="Grisdale C."/>
            <person name="Hempe F."/>
            <person name="Henrissat B."/>
            <person name="Hoppner M.P."/>
            <person name="Ishida K.-I."/>
            <person name="Kim E."/>
            <person name="Koreny L."/>
            <person name="Kroth P.G."/>
            <person name="Liu Y."/>
            <person name="Malik S.-B."/>
            <person name="Maier U.G."/>
            <person name="McRose D."/>
            <person name="Mock T."/>
            <person name="Neilson J.A."/>
            <person name="Onodera N.T."/>
            <person name="Poole A.M."/>
            <person name="Pritham E.J."/>
            <person name="Richards T.A."/>
            <person name="Rocap G."/>
            <person name="Roy S.W."/>
            <person name="Sarai C."/>
            <person name="Schaack S."/>
            <person name="Shirato S."/>
            <person name="Slamovits C.H."/>
            <person name="Spencer D.F."/>
            <person name="Suzuki S."/>
            <person name="Worden A.Z."/>
            <person name="Zauner S."/>
            <person name="Barry K."/>
            <person name="Bell C."/>
            <person name="Bharti A.K."/>
            <person name="Crow J.A."/>
            <person name="Grimwood J."/>
            <person name="Kramer R."/>
            <person name="Lindquist E."/>
            <person name="Lucas S."/>
            <person name="Salamov A."/>
            <person name="McFadden G.I."/>
            <person name="Lane C.E."/>
            <person name="Keeling P.J."/>
            <person name="Gray M.W."/>
            <person name="Grigoriev I.V."/>
            <person name="Archibald J.M."/>
        </authorList>
    </citation>
    <scope>NUCLEOTIDE SEQUENCE</scope>
    <source>
        <strain evidence="5">CCMP2712</strain>
    </source>
</reference>
<dbReference type="eggNOG" id="ENOG502S7ZY">
    <property type="taxonomic scope" value="Eukaryota"/>
</dbReference>
<protein>
    <recommendedName>
        <fullName evidence="2">AB hydrolase-1 domain-containing protein</fullName>
    </recommendedName>
</protein>
<dbReference type="Gene3D" id="3.40.50.1820">
    <property type="entry name" value="alpha/beta hydrolase"/>
    <property type="match status" value="1"/>
</dbReference>
<gene>
    <name evidence="3" type="ORF">GUITHDRAFT_162531</name>
</gene>
<reference evidence="3 5" key="1">
    <citation type="journal article" date="2012" name="Nature">
        <title>Algal genomes reveal evolutionary mosaicism and the fate of nucleomorphs.</title>
        <authorList>
            <consortium name="DOE Joint Genome Institute"/>
            <person name="Curtis B.A."/>
            <person name="Tanifuji G."/>
            <person name="Burki F."/>
            <person name="Gruber A."/>
            <person name="Irimia M."/>
            <person name="Maruyama S."/>
            <person name="Arias M.C."/>
            <person name="Ball S.G."/>
            <person name="Gile G.H."/>
            <person name="Hirakawa Y."/>
            <person name="Hopkins J.F."/>
            <person name="Kuo A."/>
            <person name="Rensing S.A."/>
            <person name="Schmutz J."/>
            <person name="Symeonidi A."/>
            <person name="Elias M."/>
            <person name="Eveleigh R.J."/>
            <person name="Herman E.K."/>
            <person name="Klute M.J."/>
            <person name="Nakayama T."/>
            <person name="Obornik M."/>
            <person name="Reyes-Prieto A."/>
            <person name="Armbrust E.V."/>
            <person name="Aves S.J."/>
            <person name="Beiko R.G."/>
            <person name="Coutinho P."/>
            <person name="Dacks J.B."/>
            <person name="Durnford D.G."/>
            <person name="Fast N.M."/>
            <person name="Green B.R."/>
            <person name="Grisdale C.J."/>
            <person name="Hempel F."/>
            <person name="Henrissat B."/>
            <person name="Hoppner M.P."/>
            <person name="Ishida K."/>
            <person name="Kim E."/>
            <person name="Koreny L."/>
            <person name="Kroth P.G."/>
            <person name="Liu Y."/>
            <person name="Malik S.B."/>
            <person name="Maier U.G."/>
            <person name="McRose D."/>
            <person name="Mock T."/>
            <person name="Neilson J.A."/>
            <person name="Onodera N.T."/>
            <person name="Poole A.M."/>
            <person name="Pritham E.J."/>
            <person name="Richards T.A."/>
            <person name="Rocap G."/>
            <person name="Roy S.W."/>
            <person name="Sarai C."/>
            <person name="Schaack S."/>
            <person name="Shirato S."/>
            <person name="Slamovits C.H."/>
            <person name="Spencer D.F."/>
            <person name="Suzuki S."/>
            <person name="Worden A.Z."/>
            <person name="Zauner S."/>
            <person name="Barry K."/>
            <person name="Bell C."/>
            <person name="Bharti A.K."/>
            <person name="Crow J.A."/>
            <person name="Grimwood J."/>
            <person name="Kramer R."/>
            <person name="Lindquist E."/>
            <person name="Lucas S."/>
            <person name="Salamov A."/>
            <person name="McFadden G.I."/>
            <person name="Lane C.E."/>
            <person name="Keeling P.J."/>
            <person name="Gray M.W."/>
            <person name="Grigoriev I.V."/>
            <person name="Archibald J.M."/>
        </authorList>
    </citation>
    <scope>NUCLEOTIDE SEQUENCE</scope>
    <source>
        <strain evidence="3 5">CCMP2712</strain>
    </source>
</reference>
<sequence>MLARAVGRLRKTSNGISVCQGICHPPLAAKTPHSPRYWSDQEVEASQDPLPLFVFCHATSFCKEIWQPFVDELQKLSREPFRWVSFDFSCHGDSRAEADANHWKDWKVAKEDVCSVLKEFRGDCNKIVGVGHSMGATSLVLAELENPGMFATLQLMEPVIFPHPESSNRPDAITEGLKRSAMKRRSEWSSFEELEQYMQTREAFKKFDSRAMKAYIHGGFRQTEDDKLTLKCQPQHEVNVYAGRPNSEEMKLDQVNCPVNILA</sequence>
<dbReference type="KEGG" id="gtt:GUITHDRAFT_162531"/>
<dbReference type="PANTHER" id="PTHR42886:SF29">
    <property type="entry name" value="PUMMELIG, ISOFORM A"/>
    <property type="match status" value="1"/>
</dbReference>
<dbReference type="EnsemblProtists" id="EKX48113">
    <property type="protein sequence ID" value="EKX48113"/>
    <property type="gene ID" value="GUITHDRAFT_162531"/>
</dbReference>
<dbReference type="STRING" id="905079.L1JHW1"/>
<dbReference type="OMA" id="DALIMFE"/>
<dbReference type="InterPro" id="IPR029058">
    <property type="entry name" value="AB_hydrolase_fold"/>
</dbReference>
<reference evidence="4" key="3">
    <citation type="submission" date="2015-06" db="UniProtKB">
        <authorList>
            <consortium name="EnsemblProtists"/>
        </authorList>
    </citation>
    <scope>IDENTIFICATION</scope>
</reference>
<proteinExistence type="inferred from homology"/>
<dbReference type="PaxDb" id="55529-EKX48113"/>